<proteinExistence type="predicted"/>
<reference evidence="1" key="1">
    <citation type="submission" date="2023-07" db="EMBL/GenBank/DDBJ databases">
        <authorList>
            <consortium name="AG Swart"/>
            <person name="Singh M."/>
            <person name="Singh A."/>
            <person name="Seah K."/>
            <person name="Emmerich C."/>
        </authorList>
    </citation>
    <scope>NUCLEOTIDE SEQUENCE</scope>
    <source>
        <strain evidence="1">DP1</strain>
    </source>
</reference>
<dbReference type="AlphaFoldDB" id="A0AAD1Y795"/>
<dbReference type="Proteomes" id="UP001295684">
    <property type="component" value="Unassembled WGS sequence"/>
</dbReference>
<evidence type="ECO:0000313" key="2">
    <source>
        <dbReference type="Proteomes" id="UP001295684"/>
    </source>
</evidence>
<evidence type="ECO:0000313" key="1">
    <source>
        <dbReference type="EMBL" id="CAI2386085.1"/>
    </source>
</evidence>
<protein>
    <submittedName>
        <fullName evidence="1">Uncharacterized protein</fullName>
    </submittedName>
</protein>
<keyword evidence="2" id="KW-1185">Reference proteome</keyword>
<accession>A0AAD1Y795</accession>
<dbReference type="EMBL" id="CAMPGE010028569">
    <property type="protein sequence ID" value="CAI2386085.1"/>
    <property type="molecule type" value="Genomic_DNA"/>
</dbReference>
<sequence>MLLYWKKVFKGIHLKAELPSLKNMFSEFFQIEGSTTRPDFFDNKLKGEETQLYPLLAIQKLCLSPSLGICSSILEGHSTHAIDSLCLTNKLLQIKDSGCIRSKISSF</sequence>
<comment type="caution">
    <text evidence="1">The sequence shown here is derived from an EMBL/GenBank/DDBJ whole genome shotgun (WGS) entry which is preliminary data.</text>
</comment>
<name>A0AAD1Y795_EUPCR</name>
<organism evidence="1 2">
    <name type="scientific">Euplotes crassus</name>
    <dbReference type="NCBI Taxonomy" id="5936"/>
    <lineage>
        <taxon>Eukaryota</taxon>
        <taxon>Sar</taxon>
        <taxon>Alveolata</taxon>
        <taxon>Ciliophora</taxon>
        <taxon>Intramacronucleata</taxon>
        <taxon>Spirotrichea</taxon>
        <taxon>Hypotrichia</taxon>
        <taxon>Euplotida</taxon>
        <taxon>Euplotidae</taxon>
        <taxon>Moneuplotes</taxon>
    </lineage>
</organism>
<gene>
    <name evidence="1" type="ORF">ECRASSUSDP1_LOCUS27687</name>
</gene>